<name>A0ABQ3D6G6_9RHOB</name>
<evidence type="ECO:0000313" key="1">
    <source>
        <dbReference type="EMBL" id="GHA61332.1"/>
    </source>
</evidence>
<comment type="caution">
    <text evidence="1">The sequence shown here is derived from an EMBL/GenBank/DDBJ whole genome shotgun (WGS) entry which is preliminary data.</text>
</comment>
<reference evidence="2" key="1">
    <citation type="journal article" date="2019" name="Int. J. Syst. Evol. Microbiol.">
        <title>The Global Catalogue of Microorganisms (GCM) 10K type strain sequencing project: providing services to taxonomists for standard genome sequencing and annotation.</title>
        <authorList>
            <consortium name="The Broad Institute Genomics Platform"/>
            <consortium name="The Broad Institute Genome Sequencing Center for Infectious Disease"/>
            <person name="Wu L."/>
            <person name="Ma J."/>
        </authorList>
    </citation>
    <scope>NUCLEOTIDE SEQUENCE [LARGE SCALE GENOMIC DNA]</scope>
    <source>
        <strain evidence="2">KCTC 32465</strain>
    </source>
</reference>
<dbReference type="PANTHER" id="PTHR33835">
    <property type="entry name" value="YALI0C07656P"/>
    <property type="match status" value="1"/>
</dbReference>
<keyword evidence="2" id="KW-1185">Reference proteome</keyword>
<proteinExistence type="predicted"/>
<dbReference type="RefSeq" id="WP_189641412.1">
    <property type="nucleotide sequence ID" value="NZ_BMZF01000011.1"/>
</dbReference>
<evidence type="ECO:0008006" key="3">
    <source>
        <dbReference type="Google" id="ProtNLM"/>
    </source>
</evidence>
<dbReference type="Pfam" id="PF14234">
    <property type="entry name" value="DUF4336"/>
    <property type="match status" value="1"/>
</dbReference>
<dbReference type="InterPro" id="IPR036866">
    <property type="entry name" value="RibonucZ/Hydroxyglut_hydro"/>
</dbReference>
<dbReference type="PANTHER" id="PTHR33835:SF1">
    <property type="entry name" value="METALLO-BETA-LACTAMASE DOMAIN-CONTAINING PROTEIN"/>
    <property type="match status" value="1"/>
</dbReference>
<dbReference type="InterPro" id="IPR025638">
    <property type="entry name" value="DUF4336"/>
</dbReference>
<sequence length="229" mass="25697">MLVEFGSDIWIADGKVVSVAGFQYPTRMAVIRLSDGTLFICSPVAMDNNLKNAVDAIGMVAHIVAPNSLHHLFLPEWIAAYPNAQIHGAPKLAQKRKDITFDSELSDIPAPAWDGQIDQVMMRCAITTEVVFFHRASGTVIFTDLLQQFPKGWHKGWRAIVAHLDLMVCDEPTVPRKFRMSFVNRKAARAKLRKIYDWPAQKVLMAHGTPVETDAPPYLRRAFSWLSPS</sequence>
<evidence type="ECO:0000313" key="2">
    <source>
        <dbReference type="Proteomes" id="UP000634455"/>
    </source>
</evidence>
<dbReference type="EMBL" id="BMZF01000011">
    <property type="protein sequence ID" value="GHA61332.1"/>
    <property type="molecule type" value="Genomic_DNA"/>
</dbReference>
<protein>
    <recommendedName>
        <fullName evidence="3">DUF4336 domain-containing protein</fullName>
    </recommendedName>
</protein>
<gene>
    <name evidence="1" type="ORF">GCM10008927_28470</name>
</gene>
<accession>A0ABQ3D6G6</accession>
<organism evidence="1 2">
    <name type="scientific">Paramylibacter ulvae</name>
    <dbReference type="NCBI Taxonomy" id="1651968"/>
    <lineage>
        <taxon>Bacteria</taxon>
        <taxon>Pseudomonadati</taxon>
        <taxon>Pseudomonadota</taxon>
        <taxon>Alphaproteobacteria</taxon>
        <taxon>Rhodobacterales</taxon>
        <taxon>Paracoccaceae</taxon>
        <taxon>Paramylibacter</taxon>
    </lineage>
</organism>
<dbReference type="Proteomes" id="UP000634455">
    <property type="component" value="Unassembled WGS sequence"/>
</dbReference>
<dbReference type="SUPFAM" id="SSF56281">
    <property type="entry name" value="Metallo-hydrolase/oxidoreductase"/>
    <property type="match status" value="1"/>
</dbReference>